<keyword evidence="4" id="KW-1185">Reference proteome</keyword>
<evidence type="ECO:0000256" key="1">
    <source>
        <dbReference type="SAM" id="MobiDB-lite"/>
    </source>
</evidence>
<dbReference type="Proteomes" id="UP000777438">
    <property type="component" value="Unassembled WGS sequence"/>
</dbReference>
<feature type="compositionally biased region" description="Polar residues" evidence="1">
    <location>
        <begin position="298"/>
        <end position="337"/>
    </location>
</feature>
<feature type="region of interest" description="Disordered" evidence="1">
    <location>
        <begin position="248"/>
        <end position="344"/>
    </location>
</feature>
<protein>
    <submittedName>
        <fullName evidence="3">Uncharacterized protein</fullName>
    </submittedName>
</protein>
<accession>A0A9P8W2F5</accession>
<dbReference type="EMBL" id="JAGPYM010000018">
    <property type="protein sequence ID" value="KAH6885357.1"/>
    <property type="molecule type" value="Genomic_DNA"/>
</dbReference>
<dbReference type="CDD" id="cd12087">
    <property type="entry name" value="TM_EGFR-like"/>
    <property type="match status" value="1"/>
</dbReference>
<keyword evidence="2" id="KW-1133">Transmembrane helix</keyword>
<proteinExistence type="predicted"/>
<evidence type="ECO:0000313" key="3">
    <source>
        <dbReference type="EMBL" id="KAH6885357.1"/>
    </source>
</evidence>
<dbReference type="OrthoDB" id="4770059at2759"/>
<feature type="transmembrane region" description="Helical" evidence="2">
    <location>
        <begin position="218"/>
        <end position="241"/>
    </location>
</feature>
<keyword evidence="2" id="KW-0472">Membrane</keyword>
<keyword evidence="2" id="KW-0812">Transmembrane</keyword>
<name>A0A9P8W2F5_9HYPO</name>
<organism evidence="3 4">
    <name type="scientific">Thelonectria olida</name>
    <dbReference type="NCBI Taxonomy" id="1576542"/>
    <lineage>
        <taxon>Eukaryota</taxon>
        <taxon>Fungi</taxon>
        <taxon>Dikarya</taxon>
        <taxon>Ascomycota</taxon>
        <taxon>Pezizomycotina</taxon>
        <taxon>Sordariomycetes</taxon>
        <taxon>Hypocreomycetidae</taxon>
        <taxon>Hypocreales</taxon>
        <taxon>Nectriaceae</taxon>
        <taxon>Thelonectria</taxon>
    </lineage>
</organism>
<evidence type="ECO:0000313" key="4">
    <source>
        <dbReference type="Proteomes" id="UP000777438"/>
    </source>
</evidence>
<evidence type="ECO:0000256" key="2">
    <source>
        <dbReference type="SAM" id="Phobius"/>
    </source>
</evidence>
<gene>
    <name evidence="3" type="ORF">B0T10DRAFT_608547</name>
</gene>
<sequence length="344" mass="35693">MAEVTATVTAAASSASIIGTFPTDYTNARECTAITSDVVVLMDSASSCLPEDFATAATAYYSPAWECPDGYSAQSSCTRSASDDATRYTLTCCPSRSNVVMSCVPDPESLSSVWVDLLCTWSAGDTATVLLVTSTSVLTDGSTTSLTSAVTMSGGEGINAYGIRMIYDQSDTATSTTAETSETSVSSSSSSQSATQTESSDDNDDDDDDSGGGLSTGAIAAIAVVIPLVAIAALIGAWFWYRRRKQQKQPVSELGTDSERKELPPDTARGELYGSQRFQSHELENSTAPVELPGDDAPTSSPGLSTTGYTKDATSPSLSVAGVSQATEASPQFSVSAVNAEDER</sequence>
<comment type="caution">
    <text evidence="3">The sequence shown here is derived from an EMBL/GenBank/DDBJ whole genome shotgun (WGS) entry which is preliminary data.</text>
</comment>
<feature type="region of interest" description="Disordered" evidence="1">
    <location>
        <begin position="173"/>
        <end position="212"/>
    </location>
</feature>
<reference evidence="3 4" key="1">
    <citation type="journal article" date="2021" name="Nat. Commun.">
        <title>Genetic determinants of endophytism in the Arabidopsis root mycobiome.</title>
        <authorList>
            <person name="Mesny F."/>
            <person name="Miyauchi S."/>
            <person name="Thiergart T."/>
            <person name="Pickel B."/>
            <person name="Atanasova L."/>
            <person name="Karlsson M."/>
            <person name="Huettel B."/>
            <person name="Barry K.W."/>
            <person name="Haridas S."/>
            <person name="Chen C."/>
            <person name="Bauer D."/>
            <person name="Andreopoulos W."/>
            <person name="Pangilinan J."/>
            <person name="LaButti K."/>
            <person name="Riley R."/>
            <person name="Lipzen A."/>
            <person name="Clum A."/>
            <person name="Drula E."/>
            <person name="Henrissat B."/>
            <person name="Kohler A."/>
            <person name="Grigoriev I.V."/>
            <person name="Martin F.M."/>
            <person name="Hacquard S."/>
        </authorList>
    </citation>
    <scope>NUCLEOTIDE SEQUENCE [LARGE SCALE GENOMIC DNA]</scope>
    <source>
        <strain evidence="3 4">MPI-CAGE-CH-0241</strain>
    </source>
</reference>
<feature type="compositionally biased region" description="Acidic residues" evidence="1">
    <location>
        <begin position="199"/>
        <end position="210"/>
    </location>
</feature>
<feature type="compositionally biased region" description="Low complexity" evidence="1">
    <location>
        <begin position="173"/>
        <end position="198"/>
    </location>
</feature>
<dbReference type="AlphaFoldDB" id="A0A9P8W2F5"/>